<gene>
    <name evidence="2" type="ORF">CLOSTMETH_01120</name>
</gene>
<dbReference type="Pfam" id="PF01797">
    <property type="entry name" value="Y1_Tnp"/>
    <property type="match status" value="1"/>
</dbReference>
<dbReference type="Gene3D" id="3.30.70.1290">
    <property type="entry name" value="Transposase IS200-like"/>
    <property type="match status" value="1"/>
</dbReference>
<evidence type="ECO:0000313" key="2">
    <source>
        <dbReference type="EMBL" id="EEG31322.1"/>
    </source>
</evidence>
<organism evidence="2 3">
    <name type="scientific">[Clostridium] methylpentosum DSM 5476</name>
    <dbReference type="NCBI Taxonomy" id="537013"/>
    <lineage>
        <taxon>Bacteria</taxon>
        <taxon>Bacillati</taxon>
        <taxon>Bacillota</taxon>
        <taxon>Clostridia</taxon>
        <taxon>Eubacteriales</taxon>
        <taxon>Oscillospiraceae</taxon>
        <taxon>Oscillospiraceae incertae sedis</taxon>
    </lineage>
</organism>
<dbReference type="HOGENOM" id="CLU_2435656_0_0_9"/>
<proteinExistence type="predicted"/>
<dbReference type="GO" id="GO:0006313">
    <property type="term" value="P:DNA transposition"/>
    <property type="evidence" value="ECO:0007669"/>
    <property type="project" value="InterPro"/>
</dbReference>
<dbReference type="SUPFAM" id="SSF143422">
    <property type="entry name" value="Transposase IS200-like"/>
    <property type="match status" value="1"/>
</dbReference>
<dbReference type="GO" id="GO:0003677">
    <property type="term" value="F:DNA binding"/>
    <property type="evidence" value="ECO:0007669"/>
    <property type="project" value="InterPro"/>
</dbReference>
<accession>C0EBA2</accession>
<protein>
    <recommendedName>
        <fullName evidence="1">Transposase IS200-like domain-containing protein</fullName>
    </recommendedName>
</protein>
<dbReference type="GO" id="GO:0004803">
    <property type="term" value="F:transposase activity"/>
    <property type="evidence" value="ECO:0007669"/>
    <property type="project" value="InterPro"/>
</dbReference>
<dbReference type="eggNOG" id="COG1943">
    <property type="taxonomic scope" value="Bacteria"/>
</dbReference>
<dbReference type="Proteomes" id="UP000003340">
    <property type="component" value="Unassembled WGS sequence"/>
</dbReference>
<evidence type="ECO:0000259" key="1">
    <source>
        <dbReference type="Pfam" id="PF01797"/>
    </source>
</evidence>
<reference evidence="2 3" key="2">
    <citation type="submission" date="2009-02" db="EMBL/GenBank/DDBJ databases">
        <title>Draft genome sequence of Clostridium methylpentosum (DSM 5476).</title>
        <authorList>
            <person name="Sudarsanam P."/>
            <person name="Ley R."/>
            <person name="Guruge J."/>
            <person name="Turnbaugh P.J."/>
            <person name="Mahowald M."/>
            <person name="Liep D."/>
            <person name="Gordon J."/>
        </authorList>
    </citation>
    <scope>NUCLEOTIDE SEQUENCE [LARGE SCALE GENOMIC DNA]</scope>
    <source>
        <strain evidence="2 3">DSM 5476</strain>
    </source>
</reference>
<comment type="caution">
    <text evidence="2">The sequence shown here is derived from an EMBL/GenBank/DDBJ whole genome shotgun (WGS) entry which is preliminary data.</text>
</comment>
<feature type="domain" description="Transposase IS200-like" evidence="1">
    <location>
        <begin position="4"/>
        <end position="57"/>
    </location>
</feature>
<dbReference type="InterPro" id="IPR002686">
    <property type="entry name" value="Transposase_17"/>
</dbReference>
<dbReference type="InterPro" id="IPR036515">
    <property type="entry name" value="Transposase_17_sf"/>
</dbReference>
<dbReference type="EMBL" id="ACEC01000040">
    <property type="protein sequence ID" value="EEG31322.1"/>
    <property type="molecule type" value="Genomic_DNA"/>
</dbReference>
<sequence>MIEEVCPDHIHMLMEVPPNTSASSFAVSLKWKISLMIFEKYANQKYKYEYRQFWSRGTALPPQEKIYGVYTKSTERRPDDNKGICRPVYR</sequence>
<dbReference type="AlphaFoldDB" id="C0EBA2"/>
<evidence type="ECO:0000313" key="3">
    <source>
        <dbReference type="Proteomes" id="UP000003340"/>
    </source>
</evidence>
<keyword evidence="3" id="KW-1185">Reference proteome</keyword>
<reference evidence="2 3" key="1">
    <citation type="submission" date="2009-01" db="EMBL/GenBank/DDBJ databases">
        <authorList>
            <person name="Fulton L."/>
            <person name="Clifton S."/>
            <person name="Fulton B."/>
            <person name="Xu J."/>
            <person name="Minx P."/>
            <person name="Pepin K.H."/>
            <person name="Johnson M."/>
            <person name="Bhonagiri V."/>
            <person name="Nash W.E."/>
            <person name="Mardis E.R."/>
            <person name="Wilson R.K."/>
        </authorList>
    </citation>
    <scope>NUCLEOTIDE SEQUENCE [LARGE SCALE GENOMIC DNA]</scope>
    <source>
        <strain evidence="2 3">DSM 5476</strain>
    </source>
</reference>
<dbReference type="STRING" id="537013.CLOSTMETH_01120"/>
<name>C0EBA2_9FIRM</name>